<dbReference type="AlphaFoldDB" id="A0AAD5TCN0"/>
<gene>
    <name evidence="2" type="ORF">HDU87_001500</name>
</gene>
<keyword evidence="3" id="KW-1185">Reference proteome</keyword>
<organism evidence="2 3">
    <name type="scientific">Geranomyces variabilis</name>
    <dbReference type="NCBI Taxonomy" id="109894"/>
    <lineage>
        <taxon>Eukaryota</taxon>
        <taxon>Fungi</taxon>
        <taxon>Fungi incertae sedis</taxon>
        <taxon>Chytridiomycota</taxon>
        <taxon>Chytridiomycota incertae sedis</taxon>
        <taxon>Chytridiomycetes</taxon>
        <taxon>Spizellomycetales</taxon>
        <taxon>Powellomycetaceae</taxon>
        <taxon>Geranomyces</taxon>
    </lineage>
</organism>
<feature type="region of interest" description="Disordered" evidence="1">
    <location>
        <begin position="230"/>
        <end position="256"/>
    </location>
</feature>
<evidence type="ECO:0000313" key="3">
    <source>
        <dbReference type="Proteomes" id="UP001212152"/>
    </source>
</evidence>
<evidence type="ECO:0000256" key="1">
    <source>
        <dbReference type="SAM" id="MobiDB-lite"/>
    </source>
</evidence>
<dbReference type="Proteomes" id="UP001212152">
    <property type="component" value="Unassembled WGS sequence"/>
</dbReference>
<proteinExistence type="predicted"/>
<dbReference type="EMBL" id="JADGJQ010000136">
    <property type="protein sequence ID" value="KAJ3167527.1"/>
    <property type="molecule type" value="Genomic_DNA"/>
</dbReference>
<name>A0AAD5TCN0_9FUNG</name>
<accession>A0AAD5TCN0</accession>
<feature type="compositionally biased region" description="Basic residues" evidence="1">
    <location>
        <begin position="231"/>
        <end position="256"/>
    </location>
</feature>
<sequence>MMGNMLPKDLKRDRPEIGANIEVRGQKRGDGLYIKIPSPTPLAGPNHFAWGVGLGPGSGAGLARKAQAHGRIHRAAKEKPDSSDDENILDASKVVTLFEVYRENSNAFVRLLLLDAAGAEEGVNLGRRLESAVPKLVGVPAEDDDTEDEVVVVSPRMEKLRLAECSAVDSDHAQTILTPPQLIHAIGQTAAVVVARLPAEGTIFIKRDGQCFRRPVGWVVVPIMRSPFAQRNRHHQKRSVSTRHKHLGLIQTARKR</sequence>
<protein>
    <submittedName>
        <fullName evidence="2">Uncharacterized protein</fullName>
    </submittedName>
</protein>
<comment type="caution">
    <text evidence="2">The sequence shown here is derived from an EMBL/GenBank/DDBJ whole genome shotgun (WGS) entry which is preliminary data.</text>
</comment>
<evidence type="ECO:0000313" key="2">
    <source>
        <dbReference type="EMBL" id="KAJ3167527.1"/>
    </source>
</evidence>
<reference evidence="2" key="1">
    <citation type="submission" date="2020-05" db="EMBL/GenBank/DDBJ databases">
        <title>Phylogenomic resolution of chytrid fungi.</title>
        <authorList>
            <person name="Stajich J.E."/>
            <person name="Amses K."/>
            <person name="Simmons R."/>
            <person name="Seto K."/>
            <person name="Myers J."/>
            <person name="Bonds A."/>
            <person name="Quandt C.A."/>
            <person name="Barry K."/>
            <person name="Liu P."/>
            <person name="Grigoriev I."/>
            <person name="Longcore J.E."/>
            <person name="James T.Y."/>
        </authorList>
    </citation>
    <scope>NUCLEOTIDE SEQUENCE</scope>
    <source>
        <strain evidence="2">JEL0379</strain>
    </source>
</reference>